<gene>
    <name evidence="2" type="ORF">FB460_0482</name>
</gene>
<dbReference type="PROSITE" id="PS50093">
    <property type="entry name" value="PKD"/>
    <property type="match status" value="1"/>
</dbReference>
<sequence length="170" mass="18501">MYVGIGKITCFIPDEVPQQAAAPSITPEQAAQHALASLQLPEPSVTYTPSPRVNPWGKHFIGVPYRYVVTGVSAQSLTHSEQGITIEMTTTDPVITIDHGDGTIQQCSTTHACTHRYQDPGTYITTVTAHWSITWEALGQSGTITTTTTSSSPPTRYHEIHTLLTEPKQN</sequence>
<dbReference type="Gene3D" id="2.60.40.10">
    <property type="entry name" value="Immunoglobulins"/>
    <property type="match status" value="1"/>
</dbReference>
<dbReference type="InterPro" id="IPR013783">
    <property type="entry name" value="Ig-like_fold"/>
</dbReference>
<protein>
    <recommendedName>
        <fullName evidence="1">PKD domain-containing protein</fullName>
    </recommendedName>
</protein>
<dbReference type="Proteomes" id="UP000316196">
    <property type="component" value="Unassembled WGS sequence"/>
</dbReference>
<comment type="caution">
    <text evidence="2">The sequence shown here is derived from an EMBL/GenBank/DDBJ whole genome shotgun (WGS) entry which is preliminary data.</text>
</comment>
<proteinExistence type="predicted"/>
<evidence type="ECO:0000259" key="1">
    <source>
        <dbReference type="PROSITE" id="PS50093"/>
    </source>
</evidence>
<feature type="domain" description="PKD" evidence="1">
    <location>
        <begin position="98"/>
        <end position="129"/>
    </location>
</feature>
<dbReference type="InterPro" id="IPR000601">
    <property type="entry name" value="PKD_dom"/>
</dbReference>
<organism evidence="2 3">
    <name type="scientific">Propioniferax innocua</name>
    <dbReference type="NCBI Taxonomy" id="1753"/>
    <lineage>
        <taxon>Bacteria</taxon>
        <taxon>Bacillati</taxon>
        <taxon>Actinomycetota</taxon>
        <taxon>Actinomycetes</taxon>
        <taxon>Propionibacteriales</taxon>
        <taxon>Propionibacteriaceae</taxon>
        <taxon>Propioniferax</taxon>
    </lineage>
</organism>
<accession>A0A542ZQY9</accession>
<evidence type="ECO:0000313" key="3">
    <source>
        <dbReference type="Proteomes" id="UP000316196"/>
    </source>
</evidence>
<dbReference type="GO" id="GO:0005975">
    <property type="term" value="P:carbohydrate metabolic process"/>
    <property type="evidence" value="ECO:0007669"/>
    <property type="project" value="UniProtKB-ARBA"/>
</dbReference>
<name>A0A542ZQY9_9ACTN</name>
<dbReference type="SUPFAM" id="SSF49299">
    <property type="entry name" value="PKD domain"/>
    <property type="match status" value="1"/>
</dbReference>
<dbReference type="InterPro" id="IPR035986">
    <property type="entry name" value="PKD_dom_sf"/>
</dbReference>
<keyword evidence="3" id="KW-1185">Reference proteome</keyword>
<dbReference type="AlphaFoldDB" id="A0A542ZQY9"/>
<reference evidence="2 3" key="1">
    <citation type="submission" date="2019-06" db="EMBL/GenBank/DDBJ databases">
        <title>Sequencing the genomes of 1000 actinobacteria strains.</title>
        <authorList>
            <person name="Klenk H.-P."/>
        </authorList>
    </citation>
    <scope>NUCLEOTIDE SEQUENCE [LARGE SCALE GENOMIC DNA]</scope>
    <source>
        <strain evidence="2 3">DSM 8251</strain>
    </source>
</reference>
<evidence type="ECO:0000313" key="2">
    <source>
        <dbReference type="EMBL" id="TQL62696.1"/>
    </source>
</evidence>
<dbReference type="EMBL" id="VFOR01000001">
    <property type="protein sequence ID" value="TQL62696.1"/>
    <property type="molecule type" value="Genomic_DNA"/>
</dbReference>